<name>A0A9X2H2Y6_9MICO</name>
<comment type="caution">
    <text evidence="5">The sequence shown here is derived from an EMBL/GenBank/DDBJ whole genome shotgun (WGS) entry which is preliminary data.</text>
</comment>
<reference evidence="5" key="1">
    <citation type="submission" date="2022-06" db="EMBL/GenBank/DDBJ databases">
        <title>Sequencing the genomes of 1000 actinobacteria strains.</title>
        <authorList>
            <person name="Klenk H.-P."/>
        </authorList>
    </citation>
    <scope>NUCLEOTIDE SEQUENCE</scope>
    <source>
        <strain evidence="5">DSM 22016</strain>
    </source>
</reference>
<evidence type="ECO:0000259" key="4">
    <source>
        <dbReference type="PROSITE" id="PS50977"/>
    </source>
</evidence>
<dbReference type="PROSITE" id="PS50977">
    <property type="entry name" value="HTH_TETR_2"/>
    <property type="match status" value="1"/>
</dbReference>
<keyword evidence="1 2" id="KW-0238">DNA-binding</keyword>
<evidence type="ECO:0000256" key="2">
    <source>
        <dbReference type="PROSITE-ProRule" id="PRU00335"/>
    </source>
</evidence>
<dbReference type="SUPFAM" id="SSF46689">
    <property type="entry name" value="Homeodomain-like"/>
    <property type="match status" value="1"/>
</dbReference>
<feature type="domain" description="HTH tetR-type" evidence="4">
    <location>
        <begin position="5"/>
        <end position="65"/>
    </location>
</feature>
<dbReference type="EMBL" id="JAMZDY010000001">
    <property type="protein sequence ID" value="MCP2372286.1"/>
    <property type="molecule type" value="Genomic_DNA"/>
</dbReference>
<proteinExistence type="predicted"/>
<evidence type="ECO:0000256" key="1">
    <source>
        <dbReference type="ARBA" id="ARBA00023125"/>
    </source>
</evidence>
<keyword evidence="6" id="KW-1185">Reference proteome</keyword>
<feature type="DNA-binding region" description="H-T-H motif" evidence="2">
    <location>
        <begin position="28"/>
        <end position="47"/>
    </location>
</feature>
<dbReference type="Proteomes" id="UP001139722">
    <property type="component" value="Unassembled WGS sequence"/>
</dbReference>
<evidence type="ECO:0000256" key="3">
    <source>
        <dbReference type="SAM" id="MobiDB-lite"/>
    </source>
</evidence>
<dbReference type="InterPro" id="IPR009057">
    <property type="entry name" value="Homeodomain-like_sf"/>
</dbReference>
<dbReference type="AlphaFoldDB" id="A0A9X2H2Y6"/>
<dbReference type="OrthoDB" id="9806334at2"/>
<protein>
    <submittedName>
        <fullName evidence="5">AcrR family transcriptional regulator</fullName>
    </submittedName>
</protein>
<dbReference type="Gene3D" id="1.10.357.10">
    <property type="entry name" value="Tetracycline Repressor, domain 2"/>
    <property type="match status" value="1"/>
</dbReference>
<dbReference type="InterPro" id="IPR001647">
    <property type="entry name" value="HTH_TetR"/>
</dbReference>
<dbReference type="Pfam" id="PF17937">
    <property type="entry name" value="TetR_C_28"/>
    <property type="match status" value="1"/>
</dbReference>
<feature type="region of interest" description="Disordered" evidence="3">
    <location>
        <begin position="188"/>
        <end position="209"/>
    </location>
</feature>
<dbReference type="GO" id="GO:0003677">
    <property type="term" value="F:DNA binding"/>
    <property type="evidence" value="ECO:0007669"/>
    <property type="project" value="UniProtKB-UniRule"/>
</dbReference>
<organism evidence="5 6">
    <name type="scientific">Agromyces terreus</name>
    <dbReference type="NCBI Taxonomy" id="424795"/>
    <lineage>
        <taxon>Bacteria</taxon>
        <taxon>Bacillati</taxon>
        <taxon>Actinomycetota</taxon>
        <taxon>Actinomycetes</taxon>
        <taxon>Micrococcales</taxon>
        <taxon>Microbacteriaceae</taxon>
        <taxon>Agromyces</taxon>
    </lineage>
</organism>
<gene>
    <name evidence="5" type="ORF">BJ978_002962</name>
</gene>
<accession>A0A9X2H2Y6</accession>
<dbReference type="RefSeq" id="WP_156997612.1">
    <property type="nucleotide sequence ID" value="NZ_BAAANU010000013.1"/>
</dbReference>
<sequence>MSRPPAAREAVLDAFERLIIADGERGATIDATARAAGVSKGGLLYHFGTRDALIGGLLTRLHRLVDDDISRIDAAPEGAVSYFVRSSVALETPLDRTFVATVRLAQGGDRDAAHAIDEVRTRWLETLGHHVGDPTLALAVTLIGDGLYYHSALRAEADDPSSDDADAASDPLGPAEMDALVELLERLASQSRSSTPAAEIVAGDASAPG</sequence>
<evidence type="ECO:0000313" key="5">
    <source>
        <dbReference type="EMBL" id="MCP2372286.1"/>
    </source>
</evidence>
<dbReference type="Pfam" id="PF00440">
    <property type="entry name" value="TetR_N"/>
    <property type="match status" value="1"/>
</dbReference>
<dbReference type="InterPro" id="IPR041479">
    <property type="entry name" value="TetR_CgmR_C"/>
</dbReference>
<evidence type="ECO:0000313" key="6">
    <source>
        <dbReference type="Proteomes" id="UP001139722"/>
    </source>
</evidence>